<feature type="compositionally biased region" description="Low complexity" evidence="1">
    <location>
        <begin position="30"/>
        <end position="40"/>
    </location>
</feature>
<reference evidence="4" key="1">
    <citation type="submission" date="2006-06" db="EMBL/GenBank/DDBJ databases">
        <title>Complete sequence of chromosome of Chelativorans sp. BNC1.</title>
        <authorList>
            <consortium name="US DOE Joint Genome Institute"/>
            <person name="Copeland A."/>
            <person name="Lucas S."/>
            <person name="Lapidus A."/>
            <person name="Barry K."/>
            <person name="Detter J.C."/>
            <person name="Glavina del Rio T."/>
            <person name="Hammon N."/>
            <person name="Israni S."/>
            <person name="Dalin E."/>
            <person name="Tice H."/>
            <person name="Pitluck S."/>
            <person name="Chertkov O."/>
            <person name="Brettin T."/>
            <person name="Bruce D."/>
            <person name="Han C."/>
            <person name="Tapia R."/>
            <person name="Gilna P."/>
            <person name="Schmutz J."/>
            <person name="Larimer F."/>
            <person name="Land M."/>
            <person name="Hauser L."/>
            <person name="Kyrpides N."/>
            <person name="Mikhailova N."/>
            <person name="Richardson P."/>
        </authorList>
    </citation>
    <scope>NUCLEOTIDE SEQUENCE</scope>
    <source>
        <strain evidence="4">BNC1</strain>
    </source>
</reference>
<dbReference type="PROSITE" id="PS00018">
    <property type="entry name" value="EF_HAND_1"/>
    <property type="match status" value="2"/>
</dbReference>
<protein>
    <submittedName>
        <fullName evidence="4">Conserved hypothetical acid-shock protein</fullName>
    </submittedName>
</protein>
<organism evidence="4">
    <name type="scientific">Chelativorans sp. (strain BNC1)</name>
    <dbReference type="NCBI Taxonomy" id="266779"/>
    <lineage>
        <taxon>Bacteria</taxon>
        <taxon>Pseudomonadati</taxon>
        <taxon>Pseudomonadota</taxon>
        <taxon>Alphaproteobacteria</taxon>
        <taxon>Hyphomicrobiales</taxon>
        <taxon>Phyllobacteriaceae</taxon>
        <taxon>Chelativorans</taxon>
    </lineage>
</organism>
<accession>Q11I97</accession>
<feature type="chain" id="PRO_5004180097" evidence="2">
    <location>
        <begin position="25"/>
        <end position="188"/>
    </location>
</feature>
<dbReference type="GO" id="GO:0005509">
    <property type="term" value="F:calcium ion binding"/>
    <property type="evidence" value="ECO:0007669"/>
    <property type="project" value="InterPro"/>
</dbReference>
<sequence precursor="true">MLRKVLVSAIALSIAAGAVSFAQAQQAGNDNAPAAAPQQNERGPGGFFNRFDSNSDGSIARDEFGGDRLDTLRTADENQDGTLSQEELANYLMKREFERRAERLAGQFDIDGDGQVTLAEIENQQGKHFALLDRNDDGQLSQDELRRGRGATLMHRGDGRRLAMRDGHRPHKMMMHRMERDRAPTDRE</sequence>
<gene>
    <name evidence="4" type="ordered locus">Meso_1482</name>
</gene>
<feature type="signal peptide" evidence="2">
    <location>
        <begin position="1"/>
        <end position="24"/>
    </location>
</feature>
<dbReference type="InterPro" id="IPR018247">
    <property type="entry name" value="EF_Hand_1_Ca_BS"/>
</dbReference>
<dbReference type="Pfam" id="PF13202">
    <property type="entry name" value="EF-hand_5"/>
    <property type="match status" value="4"/>
</dbReference>
<keyword evidence="2" id="KW-0732">Signal</keyword>
<dbReference type="STRING" id="266779.Meso_1482"/>
<dbReference type="eggNOG" id="COG5126">
    <property type="taxonomic scope" value="Bacteria"/>
</dbReference>
<dbReference type="OrthoDB" id="5470953at2"/>
<dbReference type="AlphaFoldDB" id="Q11I97"/>
<evidence type="ECO:0000259" key="3">
    <source>
        <dbReference type="PROSITE" id="PS50222"/>
    </source>
</evidence>
<evidence type="ECO:0000313" key="4">
    <source>
        <dbReference type="EMBL" id="ABG62878.1"/>
    </source>
</evidence>
<dbReference type="InterPro" id="IPR011992">
    <property type="entry name" value="EF-hand-dom_pair"/>
</dbReference>
<dbReference type="PROSITE" id="PS50222">
    <property type="entry name" value="EF_HAND_2"/>
    <property type="match status" value="1"/>
</dbReference>
<feature type="domain" description="EF-hand" evidence="3">
    <location>
        <begin position="120"/>
        <end position="155"/>
    </location>
</feature>
<dbReference type="HOGENOM" id="CLU_1438721_0_0_5"/>
<dbReference type="KEGG" id="mes:Meso_1482"/>
<dbReference type="EMBL" id="CP000390">
    <property type="protein sequence ID" value="ABG62878.1"/>
    <property type="molecule type" value="Genomic_DNA"/>
</dbReference>
<evidence type="ECO:0000256" key="1">
    <source>
        <dbReference type="SAM" id="MobiDB-lite"/>
    </source>
</evidence>
<evidence type="ECO:0000256" key="2">
    <source>
        <dbReference type="SAM" id="SignalP"/>
    </source>
</evidence>
<dbReference type="SUPFAM" id="SSF47473">
    <property type="entry name" value="EF-hand"/>
    <property type="match status" value="1"/>
</dbReference>
<dbReference type="InterPro" id="IPR002048">
    <property type="entry name" value="EF_hand_dom"/>
</dbReference>
<proteinExistence type="predicted"/>
<feature type="region of interest" description="Disordered" evidence="1">
    <location>
        <begin position="30"/>
        <end position="59"/>
    </location>
</feature>
<name>Q11I97_CHESB</name>
<dbReference type="Gene3D" id="1.10.238.10">
    <property type="entry name" value="EF-hand"/>
    <property type="match status" value="2"/>
</dbReference>